<protein>
    <submittedName>
        <fullName evidence="2">IS200/IS605 family transposase</fullName>
    </submittedName>
</protein>
<evidence type="ECO:0000313" key="3">
    <source>
        <dbReference type="Proteomes" id="UP001500298"/>
    </source>
</evidence>
<dbReference type="PANTHER" id="PTHR33360:SF2">
    <property type="entry name" value="TRANSPOSASE FOR INSERTION SEQUENCE ELEMENT IS200"/>
    <property type="match status" value="1"/>
</dbReference>
<dbReference type="NCBIfam" id="NF033573">
    <property type="entry name" value="transpos_IS200"/>
    <property type="match status" value="1"/>
</dbReference>
<dbReference type="InterPro" id="IPR036515">
    <property type="entry name" value="Transposase_17_sf"/>
</dbReference>
<dbReference type="SUPFAM" id="SSF143422">
    <property type="entry name" value="Transposase IS200-like"/>
    <property type="match status" value="1"/>
</dbReference>
<accession>A0ABP9DG84</accession>
<reference evidence="3" key="1">
    <citation type="journal article" date="2019" name="Int. J. Syst. Evol. Microbiol.">
        <title>The Global Catalogue of Microorganisms (GCM) 10K type strain sequencing project: providing services to taxonomists for standard genome sequencing and annotation.</title>
        <authorList>
            <consortium name="The Broad Institute Genomics Platform"/>
            <consortium name="The Broad Institute Genome Sequencing Center for Infectious Disease"/>
            <person name="Wu L."/>
            <person name="Ma J."/>
        </authorList>
    </citation>
    <scope>NUCLEOTIDE SEQUENCE [LARGE SCALE GENOMIC DNA]</scope>
    <source>
        <strain evidence="3">JCM 18326</strain>
    </source>
</reference>
<dbReference type="Proteomes" id="UP001500298">
    <property type="component" value="Unassembled WGS sequence"/>
</dbReference>
<sequence>MSQSLVKNYIHLVYSTKKREAFIHKPFDQKLYIYIYKICEDLGVSVHAVGGHVDHIHILCELPKNMTLIELLQKLKGKSSKWFKTLSVNLQDFYWQNGYASFSINPQQKDIVIQYIHNQEQHHQNQTFKEELLYFLKKYQVEYDEKYLWD</sequence>
<evidence type="ECO:0000313" key="2">
    <source>
        <dbReference type="EMBL" id="GAA4839539.1"/>
    </source>
</evidence>
<keyword evidence="3" id="KW-1185">Reference proteome</keyword>
<evidence type="ECO:0000259" key="1">
    <source>
        <dbReference type="SMART" id="SM01321"/>
    </source>
</evidence>
<dbReference type="SMART" id="SM01321">
    <property type="entry name" value="Y1_Tnp"/>
    <property type="match status" value="1"/>
</dbReference>
<dbReference type="EMBL" id="BAABJX010000038">
    <property type="protein sequence ID" value="GAA4839539.1"/>
    <property type="molecule type" value="Genomic_DNA"/>
</dbReference>
<dbReference type="PANTHER" id="PTHR33360">
    <property type="entry name" value="TRANSPOSASE FOR INSERTION SEQUENCE ELEMENT IS200"/>
    <property type="match status" value="1"/>
</dbReference>
<dbReference type="RefSeq" id="WP_345372448.1">
    <property type="nucleotide sequence ID" value="NZ_BAABJX010000038.1"/>
</dbReference>
<dbReference type="Pfam" id="PF01797">
    <property type="entry name" value="Y1_Tnp"/>
    <property type="match status" value="1"/>
</dbReference>
<feature type="domain" description="Transposase IS200-like" evidence="1">
    <location>
        <begin position="6"/>
        <end position="119"/>
    </location>
</feature>
<name>A0ABP9DG84_9BACT</name>
<dbReference type="InterPro" id="IPR002686">
    <property type="entry name" value="Transposase_17"/>
</dbReference>
<comment type="caution">
    <text evidence="2">The sequence shown here is derived from an EMBL/GenBank/DDBJ whole genome shotgun (WGS) entry which is preliminary data.</text>
</comment>
<dbReference type="Gene3D" id="3.30.70.1290">
    <property type="entry name" value="Transposase IS200-like"/>
    <property type="match status" value="1"/>
</dbReference>
<gene>
    <name evidence="2" type="primary">tnpA_3</name>
    <name evidence="2" type="ORF">GCM10023331_25910</name>
</gene>
<organism evidence="2 3">
    <name type="scientific">Algivirga pacifica</name>
    <dbReference type="NCBI Taxonomy" id="1162670"/>
    <lineage>
        <taxon>Bacteria</taxon>
        <taxon>Pseudomonadati</taxon>
        <taxon>Bacteroidota</taxon>
        <taxon>Cytophagia</taxon>
        <taxon>Cytophagales</taxon>
        <taxon>Flammeovirgaceae</taxon>
        <taxon>Algivirga</taxon>
    </lineage>
</organism>
<proteinExistence type="predicted"/>